<organism evidence="2 3">
    <name type="scientific">Triparma laevis f. inornata</name>
    <dbReference type="NCBI Taxonomy" id="1714386"/>
    <lineage>
        <taxon>Eukaryota</taxon>
        <taxon>Sar</taxon>
        <taxon>Stramenopiles</taxon>
        <taxon>Ochrophyta</taxon>
        <taxon>Bolidophyceae</taxon>
        <taxon>Parmales</taxon>
        <taxon>Triparmaceae</taxon>
        <taxon>Triparma</taxon>
    </lineage>
</organism>
<name>A0A9W7AZV6_9STRA</name>
<feature type="region of interest" description="Disordered" evidence="1">
    <location>
        <begin position="85"/>
        <end position="113"/>
    </location>
</feature>
<feature type="compositionally biased region" description="Low complexity" evidence="1">
    <location>
        <begin position="171"/>
        <end position="183"/>
    </location>
</feature>
<reference evidence="3" key="1">
    <citation type="journal article" date="2023" name="Commun. Biol.">
        <title>Genome analysis of Parmales, the sister group of diatoms, reveals the evolutionary specialization of diatoms from phago-mixotrophs to photoautotrophs.</title>
        <authorList>
            <person name="Ban H."/>
            <person name="Sato S."/>
            <person name="Yoshikawa S."/>
            <person name="Yamada K."/>
            <person name="Nakamura Y."/>
            <person name="Ichinomiya M."/>
            <person name="Sato N."/>
            <person name="Blanc-Mathieu R."/>
            <person name="Endo H."/>
            <person name="Kuwata A."/>
            <person name="Ogata H."/>
        </authorList>
    </citation>
    <scope>NUCLEOTIDE SEQUENCE [LARGE SCALE GENOMIC DNA]</scope>
</reference>
<evidence type="ECO:0000313" key="3">
    <source>
        <dbReference type="Proteomes" id="UP001162640"/>
    </source>
</evidence>
<comment type="caution">
    <text evidence="2">The sequence shown here is derived from an EMBL/GenBank/DDBJ whole genome shotgun (WGS) entry which is preliminary data.</text>
</comment>
<proteinExistence type="predicted"/>
<dbReference type="EMBL" id="BLQM01000242">
    <property type="protein sequence ID" value="GMH78008.1"/>
    <property type="molecule type" value="Genomic_DNA"/>
</dbReference>
<protein>
    <submittedName>
        <fullName evidence="2">Uncharacterized protein</fullName>
    </submittedName>
</protein>
<dbReference type="Proteomes" id="UP001162640">
    <property type="component" value="Unassembled WGS sequence"/>
</dbReference>
<evidence type="ECO:0000313" key="2">
    <source>
        <dbReference type="EMBL" id="GMH78008.1"/>
    </source>
</evidence>
<evidence type="ECO:0000256" key="1">
    <source>
        <dbReference type="SAM" id="MobiDB-lite"/>
    </source>
</evidence>
<accession>A0A9W7AZV6</accession>
<sequence length="553" mass="60893">MGRKQNHRGDSNSGKNAVALLPPSNAVASKKLQQLVRECSSSLPVHIWNTTPTHEGLVCASSFYTPLGCLDKKCKRDHSMFPLHEALAPGSTNPLTPNPSSSHKRKAPPPLSIQSHSALTDIDEITSWKAPCSTITHIVAGGVLVYSQELGLQKKAAHNTNTNTPPPPPTTTSTTTTTTTTTTTIPSTFSPLFEMLPESVLIHLFLTFLSPSSFGMVAICSKEMFSVFLGPENVAAILRHYKLGIPPTPFAAFKTLQSHFVHWRNFNALCDAIDYSAVSPKKSGGPEVSWVVRSNTGVSVGLSLSNDRRFVNVYKLDKTGSLSPAKTKIKILPTIKGQECHDMFVNDNVTVVIPSSEDVLRCLIYKTQDLIQGVGYVEGETELFKFPNEFFGEFQNYEMILHPTENLLFTQSLGVLGDGYDYDYEHDDYSLLVSVRVDIQEGLVDVKRLLLTSKHFPKAVDDPEYFVDEYASLFEPGDFQMTFFNNNIVTLTLDPADHESTLLKQKEEGSTKECCLHVNAPNVVTVVTRSQHSIYMGDTTGVTCSALTTHTIE</sequence>
<feature type="region of interest" description="Disordered" evidence="1">
    <location>
        <begin position="157"/>
        <end position="183"/>
    </location>
</feature>
<feature type="compositionally biased region" description="Low complexity" evidence="1">
    <location>
        <begin position="89"/>
        <end position="101"/>
    </location>
</feature>
<dbReference type="AlphaFoldDB" id="A0A9W7AZV6"/>
<gene>
    <name evidence="2" type="ORF">TL16_g07626</name>
</gene>